<evidence type="ECO:0000256" key="8">
    <source>
        <dbReference type="SAM" id="SignalP"/>
    </source>
</evidence>
<evidence type="ECO:0000313" key="10">
    <source>
        <dbReference type="EMBL" id="KAK4518844.1"/>
    </source>
</evidence>
<dbReference type="InterPro" id="IPR000209">
    <property type="entry name" value="Peptidase_S8/S53_dom"/>
</dbReference>
<feature type="signal peptide" evidence="8">
    <location>
        <begin position="1"/>
        <end position="19"/>
    </location>
</feature>
<dbReference type="Pfam" id="PF00082">
    <property type="entry name" value="Peptidase_S8"/>
    <property type="match status" value="1"/>
</dbReference>
<keyword evidence="7" id="KW-0472">Membrane</keyword>
<dbReference type="PROSITE" id="PS00138">
    <property type="entry name" value="SUBTILASE_SER"/>
    <property type="match status" value="1"/>
</dbReference>
<dbReference type="GeneID" id="89952754"/>
<dbReference type="PROSITE" id="PS51892">
    <property type="entry name" value="SUBTILASE"/>
    <property type="match status" value="1"/>
</dbReference>
<dbReference type="GO" id="GO:0005615">
    <property type="term" value="C:extracellular space"/>
    <property type="evidence" value="ECO:0007669"/>
    <property type="project" value="TreeGrafter"/>
</dbReference>
<dbReference type="GO" id="GO:0006508">
    <property type="term" value="P:proteolysis"/>
    <property type="evidence" value="ECO:0007669"/>
    <property type="project" value="UniProtKB-KW"/>
</dbReference>
<dbReference type="EMBL" id="JASEJX010000012">
    <property type="protein sequence ID" value="KAK4518844.1"/>
    <property type="molecule type" value="Genomic_DNA"/>
</dbReference>
<evidence type="ECO:0000256" key="7">
    <source>
        <dbReference type="SAM" id="Phobius"/>
    </source>
</evidence>
<evidence type="ECO:0000256" key="1">
    <source>
        <dbReference type="ARBA" id="ARBA00011073"/>
    </source>
</evidence>
<organism evidence="10 11">
    <name type="scientific">Mucor velutinosus</name>
    <dbReference type="NCBI Taxonomy" id="708070"/>
    <lineage>
        <taxon>Eukaryota</taxon>
        <taxon>Fungi</taxon>
        <taxon>Fungi incertae sedis</taxon>
        <taxon>Mucoromycota</taxon>
        <taxon>Mucoromycotina</taxon>
        <taxon>Mucoromycetes</taxon>
        <taxon>Mucorales</taxon>
        <taxon>Mucorineae</taxon>
        <taxon>Mucoraceae</taxon>
        <taxon>Mucor</taxon>
    </lineage>
</organism>
<dbReference type="PROSITE" id="PS00136">
    <property type="entry name" value="SUBTILASE_ASP"/>
    <property type="match status" value="1"/>
</dbReference>
<keyword evidence="11" id="KW-1185">Reference proteome</keyword>
<evidence type="ECO:0000259" key="9">
    <source>
        <dbReference type="Pfam" id="PF00082"/>
    </source>
</evidence>
<dbReference type="InterPro" id="IPR050131">
    <property type="entry name" value="Peptidase_S8_subtilisin-like"/>
</dbReference>
<protein>
    <recommendedName>
        <fullName evidence="9">Peptidase S8/S53 domain-containing protein</fullName>
    </recommendedName>
</protein>
<evidence type="ECO:0000256" key="3">
    <source>
        <dbReference type="ARBA" id="ARBA00022801"/>
    </source>
</evidence>
<proteinExistence type="inferred from homology"/>
<dbReference type="AlphaFoldDB" id="A0AAN7DLX6"/>
<feature type="active site" description="Charge relay system" evidence="5">
    <location>
        <position position="189"/>
    </location>
</feature>
<dbReference type="InterPro" id="IPR023828">
    <property type="entry name" value="Peptidase_S8_Ser-AS"/>
</dbReference>
<comment type="caution">
    <text evidence="10">The sequence shown here is derived from an EMBL/GenBank/DDBJ whole genome shotgun (WGS) entry which is preliminary data.</text>
</comment>
<keyword evidence="7" id="KW-0812">Transmembrane</keyword>
<dbReference type="Gene3D" id="3.40.50.200">
    <property type="entry name" value="Peptidase S8/S53 domain"/>
    <property type="match status" value="1"/>
</dbReference>
<evidence type="ECO:0000256" key="2">
    <source>
        <dbReference type="ARBA" id="ARBA00022670"/>
    </source>
</evidence>
<dbReference type="FunFam" id="3.40.50.200:FF:000007">
    <property type="entry name" value="Subtilisin-like serine protease"/>
    <property type="match status" value="1"/>
</dbReference>
<dbReference type="GO" id="GO:0004252">
    <property type="term" value="F:serine-type endopeptidase activity"/>
    <property type="evidence" value="ECO:0007669"/>
    <property type="project" value="UniProtKB-UniRule"/>
</dbReference>
<dbReference type="InterPro" id="IPR023827">
    <property type="entry name" value="Peptidase_S8_Asp-AS"/>
</dbReference>
<dbReference type="SUPFAM" id="SSF52743">
    <property type="entry name" value="Subtilisin-like"/>
    <property type="match status" value="1"/>
</dbReference>
<comment type="similarity">
    <text evidence="1 5 6">Belongs to the peptidase S8 family.</text>
</comment>
<dbReference type="CDD" id="cd04077">
    <property type="entry name" value="Peptidases_S8_PCSK9_ProteinaseK_like"/>
    <property type="match status" value="1"/>
</dbReference>
<feature type="domain" description="Peptidase S8/S53" evidence="9">
    <location>
        <begin position="146"/>
        <end position="374"/>
    </location>
</feature>
<keyword evidence="2 5" id="KW-0645">Protease</keyword>
<sequence length="458" mass="49564">MIAPVFILCLITLLLLVEAAARGSIHPYIVFLNSSTVAASNKSSLMPSLQKRSTTRIANKLSSFRNNRTSIPEIYSIGNFHWYVDSMNDVDAQVLAQNEHVSHLHKDDPIFHMTELVQTDVPSWGLDRIDQRKGEDDKFHFPSSAGEGVDVYLIDTGVNVDHIDFDGRAIHGPAFTSGGNQDPTDNNGHGSFVAGICCGRVHGVAKKANIISLKALDQGGSGRLSNILLALHWAVKRHVANPGAKSIINLSLAADFHLPTNQAIEQAIELGIHFSIAAGNQGKEACRYSPASAKNALVVGAIDQDDSIASYSNFGSCVSIYAPGTAITSVWHNHRTAIHTLSGTSMAAPHVTGVMAILLSQQDYTPVALIEKVRESATLAISSRTESNDIVDEISRLTGVEHEDSSVIKVLYMDSSLDDFIRTDIVSSSMASKRHHLMPVVFYIAILSVFLNLHGLLL</sequence>
<accession>A0AAN7DLX6</accession>
<feature type="chain" id="PRO_5042887029" description="Peptidase S8/S53 domain-containing protein" evidence="8">
    <location>
        <begin position="20"/>
        <end position="458"/>
    </location>
</feature>
<feature type="transmembrane region" description="Helical" evidence="7">
    <location>
        <begin position="437"/>
        <end position="457"/>
    </location>
</feature>
<evidence type="ECO:0000256" key="5">
    <source>
        <dbReference type="PROSITE-ProRule" id="PRU01240"/>
    </source>
</evidence>
<dbReference type="PANTHER" id="PTHR43806">
    <property type="entry name" value="PEPTIDASE S8"/>
    <property type="match status" value="1"/>
</dbReference>
<keyword evidence="4 5" id="KW-0720">Serine protease</keyword>
<feature type="active site" description="Charge relay system" evidence="5">
    <location>
        <position position="345"/>
    </location>
</feature>
<dbReference type="Proteomes" id="UP001304243">
    <property type="component" value="Unassembled WGS sequence"/>
</dbReference>
<dbReference type="RefSeq" id="XP_064685510.1">
    <property type="nucleotide sequence ID" value="XM_064828308.1"/>
</dbReference>
<dbReference type="InterPro" id="IPR034193">
    <property type="entry name" value="PCSK9_ProteinaseK-like"/>
</dbReference>
<dbReference type="InterPro" id="IPR015500">
    <property type="entry name" value="Peptidase_S8_subtilisin-rel"/>
</dbReference>
<gene>
    <name evidence="10" type="ORF">ATC70_009068</name>
</gene>
<dbReference type="PRINTS" id="PR00723">
    <property type="entry name" value="SUBTILISIN"/>
</dbReference>
<evidence type="ECO:0000313" key="11">
    <source>
        <dbReference type="Proteomes" id="UP001304243"/>
    </source>
</evidence>
<evidence type="ECO:0000256" key="4">
    <source>
        <dbReference type="ARBA" id="ARBA00022825"/>
    </source>
</evidence>
<dbReference type="InterPro" id="IPR036852">
    <property type="entry name" value="Peptidase_S8/S53_dom_sf"/>
</dbReference>
<keyword evidence="8" id="KW-0732">Signal</keyword>
<keyword evidence="7" id="KW-1133">Transmembrane helix</keyword>
<evidence type="ECO:0000256" key="6">
    <source>
        <dbReference type="RuleBase" id="RU003355"/>
    </source>
</evidence>
<name>A0AAN7DLX6_9FUNG</name>
<reference evidence="10 11" key="1">
    <citation type="submission" date="2022-11" db="EMBL/GenBank/DDBJ databases">
        <title>Mucor velutinosus strain NIH1002 WGS.</title>
        <authorList>
            <person name="Subramanian P."/>
            <person name="Mullikin J.C."/>
            <person name="Segre J.A."/>
            <person name="Zelazny A.M."/>
        </authorList>
    </citation>
    <scope>NUCLEOTIDE SEQUENCE [LARGE SCALE GENOMIC DNA]</scope>
    <source>
        <strain evidence="10 11">NIH1002</strain>
    </source>
</reference>
<feature type="active site" description="Charge relay system" evidence="5">
    <location>
        <position position="155"/>
    </location>
</feature>
<dbReference type="PANTHER" id="PTHR43806:SF11">
    <property type="entry name" value="CEREVISIN-RELATED"/>
    <property type="match status" value="1"/>
</dbReference>
<keyword evidence="3 5" id="KW-0378">Hydrolase</keyword>